<protein>
    <submittedName>
        <fullName evidence="1">Uncharacterized protein</fullName>
    </submittedName>
</protein>
<evidence type="ECO:0000313" key="2">
    <source>
        <dbReference type="Proteomes" id="UP000800094"/>
    </source>
</evidence>
<gene>
    <name evidence="1" type="ORF">BU26DRAFT_514036</name>
</gene>
<dbReference type="EMBL" id="ML987189">
    <property type="protein sequence ID" value="KAF2257341.1"/>
    <property type="molecule type" value="Genomic_DNA"/>
</dbReference>
<accession>A0A6A6J4I3</accession>
<dbReference type="OrthoDB" id="3797888at2759"/>
<name>A0A6A6J4I3_9PLEO</name>
<reference evidence="1" key="1">
    <citation type="journal article" date="2020" name="Stud. Mycol.">
        <title>101 Dothideomycetes genomes: a test case for predicting lifestyles and emergence of pathogens.</title>
        <authorList>
            <person name="Haridas S."/>
            <person name="Albert R."/>
            <person name="Binder M."/>
            <person name="Bloem J."/>
            <person name="Labutti K."/>
            <person name="Salamov A."/>
            <person name="Andreopoulos B."/>
            <person name="Baker S."/>
            <person name="Barry K."/>
            <person name="Bills G."/>
            <person name="Bluhm B."/>
            <person name="Cannon C."/>
            <person name="Castanera R."/>
            <person name="Culley D."/>
            <person name="Daum C."/>
            <person name="Ezra D."/>
            <person name="Gonzalez J."/>
            <person name="Henrissat B."/>
            <person name="Kuo A."/>
            <person name="Liang C."/>
            <person name="Lipzen A."/>
            <person name="Lutzoni F."/>
            <person name="Magnuson J."/>
            <person name="Mondo S."/>
            <person name="Nolan M."/>
            <person name="Ohm R."/>
            <person name="Pangilinan J."/>
            <person name="Park H.-J."/>
            <person name="Ramirez L."/>
            <person name="Alfaro M."/>
            <person name="Sun H."/>
            <person name="Tritt A."/>
            <person name="Yoshinaga Y."/>
            <person name="Zwiers L.-H."/>
            <person name="Turgeon B."/>
            <person name="Goodwin S."/>
            <person name="Spatafora J."/>
            <person name="Crous P."/>
            <person name="Grigoriev I."/>
        </authorList>
    </citation>
    <scope>NUCLEOTIDE SEQUENCE</scope>
    <source>
        <strain evidence="1">CBS 122368</strain>
    </source>
</reference>
<dbReference type="RefSeq" id="XP_033692345.1">
    <property type="nucleotide sequence ID" value="XM_033827746.1"/>
</dbReference>
<dbReference type="GeneID" id="54581076"/>
<sequence length="197" mass="20794">MPRTDFVSIYKAVKPTMNGRLYDLSQGTCLLRQHRLLSAAVASWQQAVSKSCANVTYKEDADPTVSGCGNGPLSLPPRGLEKRTPLCDNCNAPVETCTYTATICAGTDHITSVLAGPGGAYDNLLNVAFKMKLDGDPAFNKFLCEAIIEGLSAAAMAVAPELAGEEIFADVEFQTLCRELGQTLGERDLAGGTSGGL</sequence>
<evidence type="ECO:0000313" key="1">
    <source>
        <dbReference type="EMBL" id="KAF2257341.1"/>
    </source>
</evidence>
<proteinExistence type="predicted"/>
<dbReference type="AlphaFoldDB" id="A0A6A6J4I3"/>
<keyword evidence="2" id="KW-1185">Reference proteome</keyword>
<dbReference type="Proteomes" id="UP000800094">
    <property type="component" value="Unassembled WGS sequence"/>
</dbReference>
<organism evidence="1 2">
    <name type="scientific">Trematosphaeria pertusa</name>
    <dbReference type="NCBI Taxonomy" id="390896"/>
    <lineage>
        <taxon>Eukaryota</taxon>
        <taxon>Fungi</taxon>
        <taxon>Dikarya</taxon>
        <taxon>Ascomycota</taxon>
        <taxon>Pezizomycotina</taxon>
        <taxon>Dothideomycetes</taxon>
        <taxon>Pleosporomycetidae</taxon>
        <taxon>Pleosporales</taxon>
        <taxon>Massarineae</taxon>
        <taxon>Trematosphaeriaceae</taxon>
        <taxon>Trematosphaeria</taxon>
    </lineage>
</organism>